<gene>
    <name evidence="3" type="ORF">IPO85_18245</name>
</gene>
<evidence type="ECO:0000313" key="4">
    <source>
        <dbReference type="Proteomes" id="UP000808349"/>
    </source>
</evidence>
<keyword evidence="1" id="KW-1133">Transmembrane helix</keyword>
<dbReference type="GO" id="GO:0004722">
    <property type="term" value="F:protein serine/threonine phosphatase activity"/>
    <property type="evidence" value="ECO:0007669"/>
    <property type="project" value="InterPro"/>
</dbReference>
<accession>A0A9D7SCG3</accession>
<evidence type="ECO:0000256" key="1">
    <source>
        <dbReference type="SAM" id="Phobius"/>
    </source>
</evidence>
<dbReference type="AlphaFoldDB" id="A0A9D7SCG3"/>
<dbReference type="PANTHER" id="PTHR13832:SF827">
    <property type="entry name" value="PROTEIN PHOSPHATASE 1L"/>
    <property type="match status" value="1"/>
</dbReference>
<dbReference type="InterPro" id="IPR036457">
    <property type="entry name" value="PPM-type-like_dom_sf"/>
</dbReference>
<dbReference type="Pfam" id="PF00481">
    <property type="entry name" value="PP2C"/>
    <property type="match status" value="1"/>
</dbReference>
<dbReference type="Gene3D" id="3.60.40.10">
    <property type="entry name" value="PPM-type phosphatase domain"/>
    <property type="match status" value="1"/>
</dbReference>
<keyword evidence="1" id="KW-0472">Membrane</keyword>
<dbReference type="SMART" id="SM00332">
    <property type="entry name" value="PP2Cc"/>
    <property type="match status" value="1"/>
</dbReference>
<keyword evidence="1" id="KW-0812">Transmembrane</keyword>
<evidence type="ECO:0000259" key="2">
    <source>
        <dbReference type="PROSITE" id="PS51746"/>
    </source>
</evidence>
<feature type="transmembrane region" description="Helical" evidence="1">
    <location>
        <begin position="323"/>
        <end position="341"/>
    </location>
</feature>
<sequence length="458" mass="51125">MYSSIKLRFCCLSDVGKCRDNNEDNYIVGLVKSNEIDFYKINNPFTLQVQEFEINQNQSAVFGLADGMGGANAGEVASQIAMNTLELKVREFGKIPKSDNERVLFLQDIILKAHQNILKEAKHDTSKKGMGTTAVLSAMTTEGLTVSWSGDSRFYALSSKSLDNKDHRLNLDRLSLISRDHSLVWDFVEDGEISAEEARVHHLSHVITQSLGSGTEKPNPESRICPISIGEKFLICSDGLNGMLQEAEIEEILMRNSSLNETLHELINKANEAGGYDNITLILIEIIDLVESIDMNHGHSNIMATTASQPLSFQRKKRSKSNIFLLVGLIASIIYLSNFLVQNTKADIISKWNALIQDKKIIDTVVTKSMEDGSKDNIIESMTKVIEKDTYINKSENILDVPPIQSKLINKGNEIKQEDNVLIKPLKNSIVPRIIQSTNVDSLLDNHDSLEIDTSKKF</sequence>
<proteinExistence type="predicted"/>
<dbReference type="PANTHER" id="PTHR13832">
    <property type="entry name" value="PROTEIN PHOSPHATASE 2C"/>
    <property type="match status" value="1"/>
</dbReference>
<evidence type="ECO:0000313" key="3">
    <source>
        <dbReference type="EMBL" id="MBK9719414.1"/>
    </source>
</evidence>
<name>A0A9D7SCG3_9BACT</name>
<dbReference type="SMART" id="SM00331">
    <property type="entry name" value="PP2C_SIG"/>
    <property type="match status" value="1"/>
</dbReference>
<organism evidence="3 4">
    <name type="scientific">Candidatus Defluviibacterium haderslevense</name>
    <dbReference type="NCBI Taxonomy" id="2981993"/>
    <lineage>
        <taxon>Bacteria</taxon>
        <taxon>Pseudomonadati</taxon>
        <taxon>Bacteroidota</taxon>
        <taxon>Saprospiria</taxon>
        <taxon>Saprospirales</taxon>
        <taxon>Saprospiraceae</taxon>
        <taxon>Candidatus Defluviibacterium</taxon>
    </lineage>
</organism>
<reference evidence="3 4" key="1">
    <citation type="submission" date="2020-10" db="EMBL/GenBank/DDBJ databases">
        <title>Connecting structure to function with the recovery of over 1000 high-quality activated sludge metagenome-assembled genomes encoding full-length rRNA genes using long-read sequencing.</title>
        <authorList>
            <person name="Singleton C.M."/>
            <person name="Petriglieri F."/>
            <person name="Kristensen J.M."/>
            <person name="Kirkegaard R.H."/>
            <person name="Michaelsen T.Y."/>
            <person name="Andersen M.H."/>
            <person name="Karst S.M."/>
            <person name="Dueholm M.S."/>
            <person name="Nielsen P.H."/>
            <person name="Albertsen M."/>
        </authorList>
    </citation>
    <scope>NUCLEOTIDE SEQUENCE [LARGE SCALE GENOMIC DNA]</scope>
    <source>
        <strain evidence="3">Ribe_18-Q3-R11-54_BAT3C.373</strain>
    </source>
</reference>
<feature type="domain" description="PPM-type phosphatase" evidence="2">
    <location>
        <begin position="8"/>
        <end position="286"/>
    </location>
</feature>
<comment type="caution">
    <text evidence="3">The sequence shown here is derived from an EMBL/GenBank/DDBJ whole genome shotgun (WGS) entry which is preliminary data.</text>
</comment>
<protein>
    <submittedName>
        <fullName evidence="3">Serine/threonine-protein phosphatase</fullName>
    </submittedName>
</protein>
<dbReference type="SUPFAM" id="SSF81606">
    <property type="entry name" value="PP2C-like"/>
    <property type="match status" value="1"/>
</dbReference>
<dbReference type="EMBL" id="JADKFW010000021">
    <property type="protein sequence ID" value="MBK9719414.1"/>
    <property type="molecule type" value="Genomic_DNA"/>
</dbReference>
<dbReference type="PROSITE" id="PS51746">
    <property type="entry name" value="PPM_2"/>
    <property type="match status" value="1"/>
</dbReference>
<dbReference type="InterPro" id="IPR001932">
    <property type="entry name" value="PPM-type_phosphatase-like_dom"/>
</dbReference>
<dbReference type="Proteomes" id="UP000808349">
    <property type="component" value="Unassembled WGS sequence"/>
</dbReference>
<dbReference type="CDD" id="cd00143">
    <property type="entry name" value="PP2Cc"/>
    <property type="match status" value="1"/>
</dbReference>
<dbReference type="InterPro" id="IPR015655">
    <property type="entry name" value="PP2C"/>
</dbReference>